<dbReference type="Pfam" id="PF00454">
    <property type="entry name" value="PI3_PI4_kinase"/>
    <property type="match status" value="1"/>
</dbReference>
<dbReference type="Gene3D" id="3.30.1010.10">
    <property type="entry name" value="Phosphatidylinositol 3-kinase Catalytic Subunit, Chain A, domain 4"/>
    <property type="match status" value="1"/>
</dbReference>
<dbReference type="RefSeq" id="XP_067804429.1">
    <property type="nucleotide sequence ID" value="XM_067945638.1"/>
</dbReference>
<dbReference type="EMBL" id="JALLKP010000001">
    <property type="protein sequence ID" value="KAK2197587.1"/>
    <property type="molecule type" value="Genomic_DNA"/>
</dbReference>
<dbReference type="PROSITE" id="PS50290">
    <property type="entry name" value="PI3_4_KINASE_3"/>
    <property type="match status" value="1"/>
</dbReference>
<dbReference type="PANTHER" id="PTHR10048">
    <property type="entry name" value="PHOSPHATIDYLINOSITOL KINASE"/>
    <property type="match status" value="1"/>
</dbReference>
<dbReference type="Gene3D" id="1.10.1070.11">
    <property type="entry name" value="Phosphatidylinositol 3-/4-kinase, catalytic domain"/>
    <property type="match status" value="1"/>
</dbReference>
<name>A0AAD9PML5_9APIC</name>
<keyword evidence="6" id="KW-1185">Reference proteome</keyword>
<evidence type="ECO:0000313" key="6">
    <source>
        <dbReference type="Proteomes" id="UP001214638"/>
    </source>
</evidence>
<feature type="domain" description="PI3K/PI4K catalytic" evidence="3">
    <location>
        <begin position="791"/>
        <end position="1065"/>
    </location>
</feature>
<dbReference type="GO" id="GO:0046854">
    <property type="term" value="P:phosphatidylinositol phosphate biosynthetic process"/>
    <property type="evidence" value="ECO:0007669"/>
    <property type="project" value="InterPro"/>
</dbReference>
<dbReference type="InterPro" id="IPR000403">
    <property type="entry name" value="PI3/4_kinase_cat_dom"/>
</dbReference>
<evidence type="ECO:0000256" key="2">
    <source>
        <dbReference type="ARBA" id="ARBA00022777"/>
    </source>
</evidence>
<organism evidence="5 6">
    <name type="scientific">Babesia duncani</name>
    <dbReference type="NCBI Taxonomy" id="323732"/>
    <lineage>
        <taxon>Eukaryota</taxon>
        <taxon>Sar</taxon>
        <taxon>Alveolata</taxon>
        <taxon>Apicomplexa</taxon>
        <taxon>Aconoidasida</taxon>
        <taxon>Piroplasmida</taxon>
        <taxon>Babesiidae</taxon>
        <taxon>Babesia</taxon>
    </lineage>
</organism>
<reference evidence="5" key="1">
    <citation type="journal article" date="2023" name="Nat. Microbiol.">
        <title>Babesia duncani multi-omics identifies virulence factors and drug targets.</title>
        <authorList>
            <person name="Singh P."/>
            <person name="Lonardi S."/>
            <person name="Liang Q."/>
            <person name="Vydyam P."/>
            <person name="Khabirova E."/>
            <person name="Fang T."/>
            <person name="Gihaz S."/>
            <person name="Thekkiniath J."/>
            <person name="Munshi M."/>
            <person name="Abel S."/>
            <person name="Ciampossin L."/>
            <person name="Batugedara G."/>
            <person name="Gupta M."/>
            <person name="Lu X.M."/>
            <person name="Lenz T."/>
            <person name="Chakravarty S."/>
            <person name="Cornillot E."/>
            <person name="Hu Y."/>
            <person name="Ma W."/>
            <person name="Gonzalez L.M."/>
            <person name="Sanchez S."/>
            <person name="Estrada K."/>
            <person name="Sanchez-Flores A."/>
            <person name="Montero E."/>
            <person name="Harb O.S."/>
            <person name="Le Roch K.G."/>
            <person name="Mamoun C.B."/>
        </authorList>
    </citation>
    <scope>NUCLEOTIDE SEQUENCE</scope>
    <source>
        <strain evidence="5">WA1</strain>
    </source>
</reference>
<dbReference type="InterPro" id="IPR015433">
    <property type="entry name" value="PI3/4_kinase"/>
</dbReference>
<evidence type="ECO:0000259" key="3">
    <source>
        <dbReference type="PROSITE" id="PS50290"/>
    </source>
</evidence>
<protein>
    <submittedName>
        <fullName evidence="5">Bifunctional Phosphatidylinositol 3--4-kinase</fullName>
    </submittedName>
</protein>
<evidence type="ECO:0000313" key="5">
    <source>
        <dbReference type="EMBL" id="KAK2197587.1"/>
    </source>
</evidence>
<keyword evidence="2" id="KW-0418">Kinase</keyword>
<dbReference type="GeneID" id="94334887"/>
<dbReference type="InterPro" id="IPR016024">
    <property type="entry name" value="ARM-type_fold"/>
</dbReference>
<sequence length="1074" mass="121874">MDLKGHVYKCHLASLQSDVIPPNPADYIGKGIKNKIQISLGSLVLYKILKPQQFKRSGSLDDSFAWRKPPFNKFAYTNEKCVEIKQTTRITLKCTLYDGFTKLADTVFVHVNTRGDARRITLENDAGQKQQITKHRYTFFRKPNNSGTANTRGKVFTLSHEREKLNPTAKEDQNSTCCFPFKFPRKRGQRLLLLPPKDNVASHENKETQDPTQGSLVQDINKNMKHCRGCMEVTNEPRRGINKPLVIPVCCIISFEPKASIKAPFRDLKMYCQVYLDDLEIAVNHITLDCTRSGFVARSLCFYSNAKDNCETAHAGLNKGRCCCNWNKRQICTLHTLWIIQELNRLLTHMVVPGGNAKARFLFYLYLQFTRYMQHSNIILCKAAGCCPCAILTLSTVTKSRHSYPRDTCAKDALILSRLLNAREDVISQAFENIPKVGKLKRAAFVHLEQYATTPPPCNQIAKWHEHFIVSNVNKSNATCGVGGVSLCKCSIDIIVQFSDMFKIGSRSLVHLIEPPELLVLKRLTQIPMYGSCMQEGIADEKSNKTRFTRINELIWKYYAVLNKSNKCLATFLRFVKWNRSSEAFDAILLLRCWERPSTESLIELLSPDFAPPNVPKYVRKFLVQIAMKQMSHGDILQFQAPLLYSAISLNDKMDPLLLWLMHLGTTSVDIGVANYWILVTAFEMGLGHSPRFKEALERLVQMLANSTNAVAKEITSILKAQRSFRDCMLQFANGIKHQWPRNIGARNELLHHFLSEFKNWPKFNSGGLKLKNGVCVPLFTDPSVEICGIEPSGSKILGSTSSPLVLQVNARHNCNTKMRDFHLLLKRGDDVRLDQLCQMLCGYFHKVLQKHGLESHLVCYKVSAIGPKYGCIQYLTDCLPLSDILQQYKSLGNYLETQGDKMAQISRRKKNLVDSLASYSVLTFILGVGDRHHDNILISKDGHLVHVDYSFVFGADPKPLPLAPFRLSGEIVNFIGGTQSPMYRRLQVRLFKVFQVIRAHSKPIIQLLYHSLSAQMPNLTLDAIATVKAKLALGLDSAQELQKYTNELLEASRNALFPAVVEHWHQWVTRWTL</sequence>
<dbReference type="Proteomes" id="UP001214638">
    <property type="component" value="Unassembled WGS sequence"/>
</dbReference>
<dbReference type="PROSITE" id="PS00916">
    <property type="entry name" value="PI3_4_KINASE_2"/>
    <property type="match status" value="1"/>
</dbReference>
<dbReference type="SUPFAM" id="SSF56112">
    <property type="entry name" value="Protein kinase-like (PK-like)"/>
    <property type="match status" value="1"/>
</dbReference>
<dbReference type="SMART" id="SM00145">
    <property type="entry name" value="PI3Ka"/>
    <property type="match status" value="1"/>
</dbReference>
<evidence type="ECO:0000256" key="1">
    <source>
        <dbReference type="ARBA" id="ARBA00022679"/>
    </source>
</evidence>
<dbReference type="GO" id="GO:0016020">
    <property type="term" value="C:membrane"/>
    <property type="evidence" value="ECO:0007669"/>
    <property type="project" value="TreeGrafter"/>
</dbReference>
<dbReference type="KEGG" id="bdw:94334887"/>
<dbReference type="PROSITE" id="PS51545">
    <property type="entry name" value="PIK_HELICAL"/>
    <property type="match status" value="1"/>
</dbReference>
<dbReference type="SUPFAM" id="SSF48371">
    <property type="entry name" value="ARM repeat"/>
    <property type="match status" value="1"/>
</dbReference>
<accession>A0AAD9PML5</accession>
<comment type="caution">
    <text evidence="5">The sequence shown here is derived from an EMBL/GenBank/DDBJ whole genome shotgun (WGS) entry which is preliminary data.</text>
</comment>
<evidence type="ECO:0000259" key="4">
    <source>
        <dbReference type="PROSITE" id="PS51545"/>
    </source>
</evidence>
<dbReference type="InterPro" id="IPR001263">
    <property type="entry name" value="PI3K_accessory_dom"/>
</dbReference>
<dbReference type="Pfam" id="PF00613">
    <property type="entry name" value="PI3Ka"/>
    <property type="match status" value="1"/>
</dbReference>
<dbReference type="SMART" id="SM00146">
    <property type="entry name" value="PI3Kc"/>
    <property type="match status" value="1"/>
</dbReference>
<keyword evidence="1" id="KW-0808">Transferase</keyword>
<dbReference type="AlphaFoldDB" id="A0AAD9PML5"/>
<dbReference type="InterPro" id="IPR042236">
    <property type="entry name" value="PI3K_accessory_sf"/>
</dbReference>
<dbReference type="GO" id="GO:0005737">
    <property type="term" value="C:cytoplasm"/>
    <property type="evidence" value="ECO:0007669"/>
    <property type="project" value="TreeGrafter"/>
</dbReference>
<dbReference type="InterPro" id="IPR011009">
    <property type="entry name" value="Kinase-like_dom_sf"/>
</dbReference>
<dbReference type="Gene3D" id="1.25.40.70">
    <property type="entry name" value="Phosphatidylinositol 3-kinase, accessory domain (PIK)"/>
    <property type="match status" value="1"/>
</dbReference>
<dbReference type="InterPro" id="IPR036940">
    <property type="entry name" value="PI3/4_kinase_cat_sf"/>
</dbReference>
<feature type="domain" description="PIK helical" evidence="4">
    <location>
        <begin position="506"/>
        <end position="703"/>
    </location>
</feature>
<dbReference type="GO" id="GO:0048015">
    <property type="term" value="P:phosphatidylinositol-mediated signaling"/>
    <property type="evidence" value="ECO:0007669"/>
    <property type="project" value="TreeGrafter"/>
</dbReference>
<dbReference type="InterPro" id="IPR018936">
    <property type="entry name" value="PI3/4_kinase_CS"/>
</dbReference>
<gene>
    <name evidence="5" type="ORF">BdWA1_000589</name>
</gene>
<proteinExistence type="predicted"/>
<dbReference type="GO" id="GO:0052742">
    <property type="term" value="F:phosphatidylinositol kinase activity"/>
    <property type="evidence" value="ECO:0007669"/>
    <property type="project" value="TreeGrafter"/>
</dbReference>